<sequence>MSSVISRFNVVIVNFIFVRVLIPHIILHPHEIDIGSGNMSKQTASNLKALATMLYQICGLISPVPPPESNSSIARKSSISLSSRPEPEAISSPPADEKEKVASSETRFFSIEEIGSLLIPSPTFPAEDPQVQKFAREQQVCGMRRQLCRCEI</sequence>
<name>K3WQ96_GLOUD</name>
<evidence type="ECO:0000313" key="2">
    <source>
        <dbReference type="EnsemblProtists" id="PYU1_T007138"/>
    </source>
</evidence>
<reference evidence="3" key="1">
    <citation type="journal article" date="2010" name="Genome Biol.">
        <title>Genome sequence of the necrotrophic plant pathogen Pythium ultimum reveals original pathogenicity mechanisms and effector repertoire.</title>
        <authorList>
            <person name="Levesque C.A."/>
            <person name="Brouwer H."/>
            <person name="Cano L."/>
            <person name="Hamilton J.P."/>
            <person name="Holt C."/>
            <person name="Huitema E."/>
            <person name="Raffaele S."/>
            <person name="Robideau G.P."/>
            <person name="Thines M."/>
            <person name="Win J."/>
            <person name="Zerillo M.M."/>
            <person name="Beakes G.W."/>
            <person name="Boore J.L."/>
            <person name="Busam D."/>
            <person name="Dumas B."/>
            <person name="Ferriera S."/>
            <person name="Fuerstenberg S.I."/>
            <person name="Gachon C.M."/>
            <person name="Gaulin E."/>
            <person name="Govers F."/>
            <person name="Grenville-Briggs L."/>
            <person name="Horner N."/>
            <person name="Hostetler J."/>
            <person name="Jiang R.H."/>
            <person name="Johnson J."/>
            <person name="Krajaejun T."/>
            <person name="Lin H."/>
            <person name="Meijer H.J."/>
            <person name="Moore B."/>
            <person name="Morris P."/>
            <person name="Phuntmart V."/>
            <person name="Puiu D."/>
            <person name="Shetty J."/>
            <person name="Stajich J.E."/>
            <person name="Tripathy S."/>
            <person name="Wawra S."/>
            <person name="van West P."/>
            <person name="Whitty B.R."/>
            <person name="Coutinho P.M."/>
            <person name="Henrissat B."/>
            <person name="Martin F."/>
            <person name="Thomas P.D."/>
            <person name="Tyler B.M."/>
            <person name="De Vries R.P."/>
            <person name="Kamoun S."/>
            <person name="Yandell M."/>
            <person name="Tisserat N."/>
            <person name="Buell C.R."/>
        </authorList>
    </citation>
    <scope>NUCLEOTIDE SEQUENCE</scope>
    <source>
        <strain evidence="3">DAOM:BR144</strain>
    </source>
</reference>
<accession>K3WQ96</accession>
<organism evidence="2 3">
    <name type="scientific">Globisporangium ultimum (strain ATCC 200006 / CBS 805.95 / DAOM BR144)</name>
    <name type="common">Pythium ultimum</name>
    <dbReference type="NCBI Taxonomy" id="431595"/>
    <lineage>
        <taxon>Eukaryota</taxon>
        <taxon>Sar</taxon>
        <taxon>Stramenopiles</taxon>
        <taxon>Oomycota</taxon>
        <taxon>Peronosporomycetes</taxon>
        <taxon>Pythiales</taxon>
        <taxon>Pythiaceae</taxon>
        <taxon>Globisporangium</taxon>
    </lineage>
</organism>
<reference evidence="3" key="2">
    <citation type="submission" date="2010-04" db="EMBL/GenBank/DDBJ databases">
        <authorList>
            <person name="Buell R."/>
            <person name="Hamilton J."/>
            <person name="Hostetler J."/>
        </authorList>
    </citation>
    <scope>NUCLEOTIDE SEQUENCE [LARGE SCALE GENOMIC DNA]</scope>
    <source>
        <strain evidence="3">DAOM:BR144</strain>
    </source>
</reference>
<feature type="compositionally biased region" description="Low complexity" evidence="1">
    <location>
        <begin position="69"/>
        <end position="83"/>
    </location>
</feature>
<dbReference type="HOGENOM" id="CLU_117964_0_0_1"/>
<proteinExistence type="predicted"/>
<keyword evidence="3" id="KW-1185">Reference proteome</keyword>
<evidence type="ECO:0000313" key="3">
    <source>
        <dbReference type="Proteomes" id="UP000019132"/>
    </source>
</evidence>
<dbReference type="EnsemblProtists" id="PYU1_T007138">
    <property type="protein sequence ID" value="PYU1_T007138"/>
    <property type="gene ID" value="PYU1_G007123"/>
</dbReference>
<dbReference type="OMA" id="MNDGHEF"/>
<dbReference type="Proteomes" id="UP000019132">
    <property type="component" value="Unassembled WGS sequence"/>
</dbReference>
<reference evidence="2" key="3">
    <citation type="submission" date="2015-02" db="UniProtKB">
        <authorList>
            <consortium name="EnsemblProtists"/>
        </authorList>
    </citation>
    <scope>IDENTIFICATION</scope>
    <source>
        <strain evidence="2">DAOM BR144</strain>
    </source>
</reference>
<dbReference type="eggNOG" id="ENOG502RGG5">
    <property type="taxonomic scope" value="Eukaryota"/>
</dbReference>
<feature type="region of interest" description="Disordered" evidence="1">
    <location>
        <begin position="63"/>
        <end position="104"/>
    </location>
</feature>
<dbReference type="VEuPathDB" id="FungiDB:PYU1_G007123"/>
<evidence type="ECO:0000256" key="1">
    <source>
        <dbReference type="SAM" id="MobiDB-lite"/>
    </source>
</evidence>
<dbReference type="AlphaFoldDB" id="K3WQ96"/>
<protein>
    <submittedName>
        <fullName evidence="2">Uncharacterized protein</fullName>
    </submittedName>
</protein>
<dbReference type="EMBL" id="GL376560">
    <property type="status" value="NOT_ANNOTATED_CDS"/>
    <property type="molecule type" value="Genomic_DNA"/>
</dbReference>
<dbReference type="InParanoid" id="K3WQ96"/>